<organism evidence="3 5">
    <name type="scientific">Bacteroides caecimuris</name>
    <dbReference type="NCBI Taxonomy" id="1796613"/>
    <lineage>
        <taxon>Bacteria</taxon>
        <taxon>Pseudomonadati</taxon>
        <taxon>Bacteroidota</taxon>
        <taxon>Bacteroidia</taxon>
        <taxon>Bacteroidales</taxon>
        <taxon>Bacteroidaceae</taxon>
        <taxon>Bacteroides</taxon>
    </lineage>
</organism>
<keyword evidence="5" id="KW-1185">Reference proteome</keyword>
<accession>A0A4S2CU38</accession>
<dbReference type="PANTHER" id="PTHR36565">
    <property type="entry name" value="UPF0332 PROTEIN TM_1000"/>
    <property type="match status" value="1"/>
</dbReference>
<dbReference type="Gene3D" id="1.20.120.330">
    <property type="entry name" value="Nucleotidyltransferases domain 2"/>
    <property type="match status" value="1"/>
</dbReference>
<comment type="similarity">
    <text evidence="1">Belongs to the UPF0332 family.</text>
</comment>
<dbReference type="OrthoDB" id="1494057at2"/>
<evidence type="ECO:0000259" key="2">
    <source>
        <dbReference type="Pfam" id="PF05168"/>
    </source>
</evidence>
<dbReference type="InterPro" id="IPR007842">
    <property type="entry name" value="HEPN_dom"/>
</dbReference>
<dbReference type="InterPro" id="IPR052226">
    <property type="entry name" value="UPF0332_toxin"/>
</dbReference>
<dbReference type="KEGG" id="bcae:A4V03_04305"/>
<sequence length="130" mass="15258">MNEDVRQNIVMYRMGKARQLLHDVDVLIENELWNSTINRMYYACFHAVSALLIKNGIEVKSHMGIRQAFGLHFVKAGKVSLEYGRIFSRIYDKRQSSDYDDFIDFTKEEVEKLYPQIKSFIMVIGNLVED</sequence>
<dbReference type="RefSeq" id="WP_065538087.1">
    <property type="nucleotide sequence ID" value="NZ_CAPDLJ010000019.1"/>
</dbReference>
<dbReference type="Pfam" id="PF05168">
    <property type="entry name" value="HEPN"/>
    <property type="match status" value="1"/>
</dbReference>
<dbReference type="GeneID" id="82186354"/>
<dbReference type="EMBL" id="CP015401">
    <property type="protein sequence ID" value="ANU56893.1"/>
    <property type="molecule type" value="Genomic_DNA"/>
</dbReference>
<proteinExistence type="inferred from homology"/>
<evidence type="ECO:0000313" key="4">
    <source>
        <dbReference type="EMBL" id="TGY31483.1"/>
    </source>
</evidence>
<accession>A0A1C7GX41</accession>
<evidence type="ECO:0000313" key="5">
    <source>
        <dbReference type="Proteomes" id="UP000092631"/>
    </source>
</evidence>
<dbReference type="PANTHER" id="PTHR36565:SF1">
    <property type="entry name" value="UPF0332 PROTEIN TM_1000"/>
    <property type="match status" value="1"/>
</dbReference>
<dbReference type="Proteomes" id="UP000309566">
    <property type="component" value="Unassembled WGS sequence"/>
</dbReference>
<evidence type="ECO:0000313" key="3">
    <source>
        <dbReference type="EMBL" id="ANU56893.1"/>
    </source>
</evidence>
<dbReference type="Proteomes" id="UP000092631">
    <property type="component" value="Chromosome"/>
</dbReference>
<dbReference type="AlphaFoldDB" id="A0A1C7GX41"/>
<reference evidence="5" key="1">
    <citation type="submission" date="2016-04" db="EMBL/GenBank/DDBJ databases">
        <title>Complete Genome Sequences of Twelve Strains of a Stable Defined Moderately Diverse Mouse Microbiota 2 (sDMDMm2).</title>
        <authorList>
            <person name="Uchimura Y."/>
            <person name="Wyss M."/>
            <person name="Brugiroux S."/>
            <person name="Limenitakis J.P."/>
            <person name="Stecher B."/>
            <person name="McCoy K.D."/>
            <person name="Macpherson A.J."/>
        </authorList>
    </citation>
    <scope>NUCLEOTIDE SEQUENCE [LARGE SCALE GENOMIC DNA]</scope>
    <source>
        <strain evidence="5">I48</strain>
    </source>
</reference>
<keyword evidence="3" id="KW-0238">DNA-binding</keyword>
<evidence type="ECO:0000256" key="1">
    <source>
        <dbReference type="ARBA" id="ARBA00038248"/>
    </source>
</evidence>
<protein>
    <submittedName>
        <fullName evidence="3">DNA-binding protein</fullName>
    </submittedName>
    <submittedName>
        <fullName evidence="4">HEPN domain-containing protein</fullName>
    </submittedName>
</protein>
<reference evidence="3" key="2">
    <citation type="submission" date="2017-04" db="EMBL/GenBank/DDBJ databases">
        <title>Complete Genome Sequences of Twelve Strains of a Stable Defined Moderately Diverse Mouse Microbiota 2 (sDMDMm2).</title>
        <authorList>
            <person name="Uchimura Y."/>
            <person name="Wyss M."/>
            <person name="Brugiroux S."/>
            <person name="Limenitakis J.P."/>
            <person name="Stecher B."/>
            <person name="McCoy K.D."/>
            <person name="Macpherson A.J."/>
        </authorList>
    </citation>
    <scope>NUCLEOTIDE SEQUENCE</scope>
    <source>
        <strain evidence="3">I48</strain>
    </source>
</reference>
<feature type="domain" description="HEPN" evidence="2">
    <location>
        <begin position="13"/>
        <end position="124"/>
    </location>
</feature>
<gene>
    <name evidence="3" type="ORF">A4V03_04305</name>
    <name evidence="4" type="ORF">E5353_13050</name>
</gene>
<reference evidence="4 6" key="3">
    <citation type="submission" date="2019-04" db="EMBL/GenBank/DDBJ databases">
        <title>Microbes associate with the intestines of laboratory mice.</title>
        <authorList>
            <person name="Navarre W."/>
            <person name="Wong E."/>
            <person name="Huang K."/>
            <person name="Tropini C."/>
            <person name="Ng K."/>
            <person name="Yu B."/>
        </authorList>
    </citation>
    <scope>NUCLEOTIDE SEQUENCE [LARGE SCALE GENOMIC DNA]</scope>
    <source>
        <strain evidence="4 6">NM63_1-25</strain>
    </source>
</reference>
<dbReference type="EMBL" id="SRYX01000054">
    <property type="protein sequence ID" value="TGY31483.1"/>
    <property type="molecule type" value="Genomic_DNA"/>
</dbReference>
<name>A0A1C7GX41_9BACE</name>
<evidence type="ECO:0000313" key="6">
    <source>
        <dbReference type="Proteomes" id="UP000309566"/>
    </source>
</evidence>
<dbReference type="GO" id="GO:0003677">
    <property type="term" value="F:DNA binding"/>
    <property type="evidence" value="ECO:0007669"/>
    <property type="project" value="UniProtKB-KW"/>
</dbReference>